<dbReference type="InterPro" id="IPR027417">
    <property type="entry name" value="P-loop_NTPase"/>
</dbReference>
<dbReference type="InterPro" id="IPR019925">
    <property type="entry name" value="DNA_repair_protein_predicted"/>
</dbReference>
<dbReference type="Pfam" id="PF12705">
    <property type="entry name" value="PDDEXK_1"/>
    <property type="match status" value="1"/>
</dbReference>
<dbReference type="KEGG" id="ntg:NSCAC_0978"/>
<dbReference type="InterPro" id="IPR038726">
    <property type="entry name" value="PDDEXK_AddAB-type"/>
</dbReference>
<dbReference type="Gene3D" id="3.40.50.300">
    <property type="entry name" value="P-loop containing nucleotide triphosphate hydrolases"/>
    <property type="match status" value="1"/>
</dbReference>
<dbReference type="InterPro" id="IPR011604">
    <property type="entry name" value="PDDEXK-like_dom_sf"/>
</dbReference>
<evidence type="ECO:0000313" key="3">
    <source>
        <dbReference type="Proteomes" id="UP000516072"/>
    </source>
</evidence>
<name>A0A7G1Q9K1_9GAMM</name>
<proteinExistence type="predicted"/>
<evidence type="ECO:0000259" key="1">
    <source>
        <dbReference type="Pfam" id="PF12705"/>
    </source>
</evidence>
<dbReference type="AlphaFoldDB" id="A0A7G1Q9K1"/>
<gene>
    <name evidence="2" type="ORF">NSCAC_0978</name>
</gene>
<organism evidence="2 3">
    <name type="scientific">Candidatus Nitrosacidococcus tergens</name>
    <dbReference type="NCBI Taxonomy" id="553981"/>
    <lineage>
        <taxon>Bacteria</taxon>
        <taxon>Pseudomonadati</taxon>
        <taxon>Pseudomonadota</taxon>
        <taxon>Gammaproteobacteria</taxon>
        <taxon>Chromatiales</taxon>
        <taxon>Chromatiaceae</taxon>
        <taxon>Candidatus Nitrosacidococcus</taxon>
    </lineage>
</organism>
<dbReference type="Gene3D" id="3.90.320.10">
    <property type="match status" value="1"/>
</dbReference>
<evidence type="ECO:0000313" key="2">
    <source>
        <dbReference type="EMBL" id="CAB1276058.1"/>
    </source>
</evidence>
<sequence length="893" mass="103707">MNQITHLFQLFSALESGATLITVNNRLAREFNHRYGKTQEEKGNYVWETPQIMPWFSWLQSCYNQAALLGLTPILLNNVQEQSLWEQIIKESKYYQELLRVSATAKVAQSAWQLWHGWRLSINPLSHYDTEESKAFQEWSESFKCYCEKHNWLDSARLPDSVKTLFATNKITLPKKITFVGFDEYTPQQQEFFIALQNHGVTIEEFHHEAEYKTVQQLLPVTDPTEELTLAASWAKKQLEVDLTKRVGIITPELNTLRPKVIKVFDQVLHPKSTFSLWEKPSNNRAYNISLAPTLIAYPIIQTALLILKLASDKSLSVAEMTKLLLSPFLIGADQEYSSRALLDAKLRTNRETDINLDQALALSHAQSPLLSKKLRNFKHAIVKQPSEQPPSQWVHTFIQWLKSFGWLEGQPLNSEERQLLNSWHEALESFASLELIHRNINLKQSIQILRNLLSEKSFQPKTERNVPIQILGVLEAVETRFDACWILGLHDRVWPQVSNPNPLIPILLQRNKKLPHSSARRELEFTRRITQRLLHISPEVIVSYPQQHEDQKLRPSPLITHLPKTSKVDLNLRSPINYTYHVWLERPNLIKYSDKSVPLIQSSIKGGTSFLKSQALCPFQAFATYRLNARAIENPCSGLSAMEQGNLIHRVLHIFWQDTQDHATLIGYTEKELQDKVALAVREAIEQQKKQTSQVFTEKFSYVEQNRLVQLTLAWLEKDKARSPFRIIELEGEEKFHFNGLDFNIRVDRMDELDNSLFAIVDYKTGEPKVKHWFGDHPEEPQLPLYALAHKELISALLFAQIRPNEMKYLGATAEQEVISDTPFFKEVKYFFDLKEVKENGLETWEELLTYWQQNLETLTDKIKQGDSRVEPKNQDTCRYCFLSSFCRVKRK</sequence>
<dbReference type="NCBIfam" id="TIGR03623">
    <property type="entry name" value="probable DNA repair protein"/>
    <property type="match status" value="1"/>
</dbReference>
<dbReference type="Proteomes" id="UP000516072">
    <property type="component" value="Chromosome"/>
</dbReference>
<feature type="domain" description="PD-(D/E)XK endonuclease-like" evidence="1">
    <location>
        <begin position="615"/>
        <end position="889"/>
    </location>
</feature>
<reference evidence="2 3" key="1">
    <citation type="submission" date="2020-03" db="EMBL/GenBank/DDBJ databases">
        <authorList>
            <person name="Picone N."/>
        </authorList>
    </citation>
    <scope>NUCLEOTIDE SEQUENCE [LARGE SCALE GENOMIC DNA]</scope>
    <source>
        <strain evidence="2">NSCAC1</strain>
    </source>
</reference>
<dbReference type="RefSeq" id="WP_197743724.1">
    <property type="nucleotide sequence ID" value="NZ_LR778175.1"/>
</dbReference>
<dbReference type="SUPFAM" id="SSF52540">
    <property type="entry name" value="P-loop containing nucleoside triphosphate hydrolases"/>
    <property type="match status" value="1"/>
</dbReference>
<accession>A0A7G1Q9K1</accession>
<dbReference type="EMBL" id="LR778175">
    <property type="protein sequence ID" value="CAB1276058.1"/>
    <property type="molecule type" value="Genomic_DNA"/>
</dbReference>
<protein>
    <recommendedName>
        <fullName evidence="1">PD-(D/E)XK endonuclease-like domain-containing protein</fullName>
    </recommendedName>
</protein>
<keyword evidence="3" id="KW-1185">Reference proteome</keyword>